<gene>
    <name evidence="3" type="ORF">FV139_09150</name>
</gene>
<accession>A0A5C9A1C7</accession>
<dbReference type="Pfam" id="PF13511">
    <property type="entry name" value="DUF4124"/>
    <property type="match status" value="1"/>
</dbReference>
<dbReference type="EMBL" id="VRZA01000003">
    <property type="protein sequence ID" value="TXS93794.1"/>
    <property type="molecule type" value="Genomic_DNA"/>
</dbReference>
<evidence type="ECO:0000313" key="3">
    <source>
        <dbReference type="EMBL" id="TXS93794.1"/>
    </source>
</evidence>
<feature type="domain" description="DUF4124" evidence="2">
    <location>
        <begin position="12"/>
        <end position="85"/>
    </location>
</feature>
<sequence length="208" mass="23651">MKMRTPSLLLTALLTLPVVAGGQLYRYTNAEGNVVIDDRIPSEFVNQGYEILNQRGKVVEVVPPRRTAEEALEVARAQEAEREARERDRNLLLRYSTVEDIEAARDRALQELEIRIRILESNRNTLSQSLASYQSEAADAERRGESAGDSLLEEIGNLQQELASNEQRIVSRRAELDEVSASYARDIARFEEILDLVKLRQQKERGEL</sequence>
<dbReference type="AlphaFoldDB" id="A0A5C9A1C7"/>
<evidence type="ECO:0000256" key="1">
    <source>
        <dbReference type="SAM" id="Coils"/>
    </source>
</evidence>
<evidence type="ECO:0000259" key="2">
    <source>
        <dbReference type="Pfam" id="PF13511"/>
    </source>
</evidence>
<proteinExistence type="predicted"/>
<comment type="caution">
    <text evidence="3">The sequence shown here is derived from an EMBL/GenBank/DDBJ whole genome shotgun (WGS) entry which is preliminary data.</text>
</comment>
<name>A0A5C9A1C7_9GAMM</name>
<evidence type="ECO:0000313" key="4">
    <source>
        <dbReference type="Proteomes" id="UP000321039"/>
    </source>
</evidence>
<keyword evidence="4" id="KW-1185">Reference proteome</keyword>
<organism evidence="3 4">
    <name type="scientific">Parahaliea maris</name>
    <dbReference type="NCBI Taxonomy" id="2716870"/>
    <lineage>
        <taxon>Bacteria</taxon>
        <taxon>Pseudomonadati</taxon>
        <taxon>Pseudomonadota</taxon>
        <taxon>Gammaproteobacteria</taxon>
        <taxon>Cellvibrionales</taxon>
        <taxon>Halieaceae</taxon>
        <taxon>Parahaliea</taxon>
    </lineage>
</organism>
<reference evidence="3 4" key="1">
    <citation type="submission" date="2019-08" db="EMBL/GenBank/DDBJ databases">
        <title>Parahaliea maris sp. nov., isolated from the surface seawater.</title>
        <authorList>
            <person name="Liu Y."/>
        </authorList>
    </citation>
    <scope>NUCLEOTIDE SEQUENCE [LARGE SCALE GENOMIC DNA]</scope>
    <source>
        <strain evidence="3 4">HSLHS9</strain>
    </source>
</reference>
<feature type="coiled-coil region" evidence="1">
    <location>
        <begin position="68"/>
        <end position="168"/>
    </location>
</feature>
<protein>
    <submittedName>
        <fullName evidence="3">DUF4124 domain-containing protein</fullName>
    </submittedName>
</protein>
<dbReference type="InterPro" id="IPR025392">
    <property type="entry name" value="DUF4124"/>
</dbReference>
<keyword evidence="1" id="KW-0175">Coiled coil</keyword>
<dbReference type="Proteomes" id="UP000321039">
    <property type="component" value="Unassembled WGS sequence"/>
</dbReference>